<keyword evidence="4 5" id="KW-0472">Membrane</keyword>
<feature type="transmembrane region" description="Helical" evidence="5">
    <location>
        <begin position="162"/>
        <end position="182"/>
    </location>
</feature>
<dbReference type="InterPro" id="IPR052556">
    <property type="entry name" value="PolySynth_Transporter"/>
</dbReference>
<dbReference type="STRING" id="1802363.A2682_01540"/>
<feature type="transmembrane region" description="Helical" evidence="5">
    <location>
        <begin position="21"/>
        <end position="46"/>
    </location>
</feature>
<feature type="transmembrane region" description="Helical" evidence="5">
    <location>
        <begin position="127"/>
        <end position="150"/>
    </location>
</feature>
<feature type="transmembrane region" description="Helical" evidence="5">
    <location>
        <begin position="188"/>
        <end position="209"/>
    </location>
</feature>
<dbReference type="GO" id="GO:0016020">
    <property type="term" value="C:membrane"/>
    <property type="evidence" value="ECO:0007669"/>
    <property type="project" value="UniProtKB-SubCell"/>
</dbReference>
<keyword evidence="3 5" id="KW-1133">Transmembrane helix</keyword>
<dbReference type="AlphaFoldDB" id="A0A1G2PM11"/>
<reference evidence="6 7" key="1">
    <citation type="journal article" date="2016" name="Nat. Commun.">
        <title>Thousands of microbial genomes shed light on interconnected biogeochemical processes in an aquifer system.</title>
        <authorList>
            <person name="Anantharaman K."/>
            <person name="Brown C.T."/>
            <person name="Hug L.A."/>
            <person name="Sharon I."/>
            <person name="Castelle C.J."/>
            <person name="Probst A.J."/>
            <person name="Thomas B.C."/>
            <person name="Singh A."/>
            <person name="Wilkins M.J."/>
            <person name="Karaoz U."/>
            <person name="Brodie E.L."/>
            <person name="Williams K.H."/>
            <person name="Hubbard S.S."/>
            <person name="Banfield J.F."/>
        </authorList>
    </citation>
    <scope>NUCLEOTIDE SEQUENCE [LARGE SCALE GENOMIC DNA]</scope>
    <source>
        <strain evidence="7">RIFCSPHIGHO2_01_FULL_58_15</strain>
    </source>
</reference>
<accession>A0A1G2PM11</accession>
<feature type="transmembrane region" description="Helical" evidence="5">
    <location>
        <begin position="305"/>
        <end position="325"/>
    </location>
</feature>
<feature type="transmembrane region" description="Helical" evidence="5">
    <location>
        <begin position="102"/>
        <end position="121"/>
    </location>
</feature>
<feature type="transmembrane region" description="Helical" evidence="5">
    <location>
        <begin position="372"/>
        <end position="395"/>
    </location>
</feature>
<evidence type="ECO:0000256" key="1">
    <source>
        <dbReference type="ARBA" id="ARBA00004141"/>
    </source>
</evidence>
<dbReference type="InterPro" id="IPR002797">
    <property type="entry name" value="Polysacc_synth"/>
</dbReference>
<comment type="caution">
    <text evidence="6">The sequence shown here is derived from an EMBL/GenBank/DDBJ whole genome shotgun (WGS) entry which is preliminary data.</text>
</comment>
<feature type="transmembrane region" description="Helical" evidence="5">
    <location>
        <begin position="230"/>
        <end position="254"/>
    </location>
</feature>
<keyword evidence="2 5" id="KW-0812">Transmembrane</keyword>
<dbReference type="PANTHER" id="PTHR43424:SF1">
    <property type="entry name" value="LOCUS PUTATIVE PROTEIN 1-RELATED"/>
    <property type="match status" value="1"/>
</dbReference>
<dbReference type="PANTHER" id="PTHR43424">
    <property type="entry name" value="LOCUS PUTATIVE PROTEIN 1-RELATED"/>
    <property type="match status" value="1"/>
</dbReference>
<proteinExistence type="predicted"/>
<protein>
    <submittedName>
        <fullName evidence="6">Uncharacterized protein</fullName>
    </submittedName>
</protein>
<evidence type="ECO:0000256" key="2">
    <source>
        <dbReference type="ARBA" id="ARBA00022692"/>
    </source>
</evidence>
<evidence type="ECO:0000256" key="5">
    <source>
        <dbReference type="SAM" id="Phobius"/>
    </source>
</evidence>
<feature type="transmembrane region" description="Helical" evidence="5">
    <location>
        <begin position="431"/>
        <end position="453"/>
    </location>
</feature>
<name>A0A1G2PM11_TERXR</name>
<gene>
    <name evidence="6" type="ORF">A2682_01540</name>
</gene>
<evidence type="ECO:0000256" key="3">
    <source>
        <dbReference type="ARBA" id="ARBA00022989"/>
    </source>
</evidence>
<feature type="transmembrane region" description="Helical" evidence="5">
    <location>
        <begin position="345"/>
        <end position="365"/>
    </location>
</feature>
<organism evidence="6 7">
    <name type="scientific">Terrybacteria sp. (strain RIFCSPHIGHO2_01_FULL_58_15)</name>
    <dbReference type="NCBI Taxonomy" id="1802363"/>
    <lineage>
        <taxon>Bacteria</taxon>
        <taxon>Candidatus Terryibacteriota</taxon>
    </lineage>
</organism>
<sequence>MFDFVMPNRSLEASPSGVARAVAVNTVWGGAGRIAGGIFALFTLAFTSRALGPEGYGGYATILAFLYLFSAIADGGLYQVLVRDISRSGSAPSRLLATALTLRLLSLGGFLLLGAAAFLAIPRYLSLAAGLPFAALSYAALSLAQLLMAVFQKELVVHRASLAEIAARILQLLLTGALFFAGVRTIPLFLAVLAFTSAVQLALMVVFLHGTLRVQIGTTIKEAKAMFREALPVALSLAFTLVYFRLDTIILSLFRDPEEVGIYNLSYKLLEQLIFFPAMFVGVLTPILSDAFVRDRARFQRILEKTSSIIAMGAMPMLVGGWFLAEPLTLLLGGEAFRIAQEPMRVLLIATFLIFFGTLLGNAVVVSGRQRAAVPIYAMAMLFNIAVNVLVIPAYSYMGAAWTTVATELVVTAGLVLVLRRAAIAFTVPHAARIAGAALVMALPLFLFGRTLIASLGVASLAPLLVLCPLLYLGALFAMRAVTREDIRLLFSVRTAGT</sequence>
<dbReference type="Proteomes" id="UP000178690">
    <property type="component" value="Unassembled WGS sequence"/>
</dbReference>
<feature type="transmembrane region" description="Helical" evidence="5">
    <location>
        <begin position="58"/>
        <end position="81"/>
    </location>
</feature>
<feature type="transmembrane region" description="Helical" evidence="5">
    <location>
        <begin position="274"/>
        <end position="293"/>
    </location>
</feature>
<dbReference type="CDD" id="cd13128">
    <property type="entry name" value="MATE_Wzx_like"/>
    <property type="match status" value="1"/>
</dbReference>
<feature type="transmembrane region" description="Helical" evidence="5">
    <location>
        <begin position="459"/>
        <end position="479"/>
    </location>
</feature>
<dbReference type="EMBL" id="MHST01000011">
    <property type="protein sequence ID" value="OHA49347.1"/>
    <property type="molecule type" value="Genomic_DNA"/>
</dbReference>
<evidence type="ECO:0000313" key="7">
    <source>
        <dbReference type="Proteomes" id="UP000178690"/>
    </source>
</evidence>
<feature type="transmembrane region" description="Helical" evidence="5">
    <location>
        <begin position="401"/>
        <end position="419"/>
    </location>
</feature>
<dbReference type="Pfam" id="PF01943">
    <property type="entry name" value="Polysacc_synt"/>
    <property type="match status" value="1"/>
</dbReference>
<evidence type="ECO:0000313" key="6">
    <source>
        <dbReference type="EMBL" id="OHA49347.1"/>
    </source>
</evidence>
<evidence type="ECO:0000256" key="4">
    <source>
        <dbReference type="ARBA" id="ARBA00023136"/>
    </source>
</evidence>
<comment type="subcellular location">
    <subcellularLocation>
        <location evidence="1">Membrane</location>
        <topology evidence="1">Multi-pass membrane protein</topology>
    </subcellularLocation>
</comment>